<dbReference type="CDD" id="cd19164">
    <property type="entry name" value="AKR_ARA2"/>
    <property type="match status" value="1"/>
</dbReference>
<proteinExistence type="predicted"/>
<dbReference type="InterPro" id="IPR044480">
    <property type="entry name" value="Ara2-like"/>
</dbReference>
<organism evidence="3 4">
    <name type="scientific">Ustilaginoidea virens</name>
    <name type="common">Rice false smut fungus</name>
    <name type="synonym">Villosiclava virens</name>
    <dbReference type="NCBI Taxonomy" id="1159556"/>
    <lineage>
        <taxon>Eukaryota</taxon>
        <taxon>Fungi</taxon>
        <taxon>Dikarya</taxon>
        <taxon>Ascomycota</taxon>
        <taxon>Pezizomycotina</taxon>
        <taxon>Sordariomycetes</taxon>
        <taxon>Hypocreomycetidae</taxon>
        <taxon>Hypocreales</taxon>
        <taxon>Clavicipitaceae</taxon>
        <taxon>Ustilaginoidea</taxon>
    </lineage>
</organism>
<gene>
    <name evidence="3" type="ORF">UV8b_00884</name>
</gene>
<dbReference type="InterPro" id="IPR020471">
    <property type="entry name" value="AKR"/>
</dbReference>
<dbReference type="InterPro" id="IPR036812">
    <property type="entry name" value="NAD(P)_OxRdtase_dom_sf"/>
</dbReference>
<dbReference type="GO" id="GO:0005829">
    <property type="term" value="C:cytosol"/>
    <property type="evidence" value="ECO:0007669"/>
    <property type="project" value="TreeGrafter"/>
</dbReference>
<accession>A0A8E5HJW7</accession>
<dbReference type="EMBL" id="CP072753">
    <property type="protein sequence ID" value="QUC16643.1"/>
    <property type="molecule type" value="Genomic_DNA"/>
</dbReference>
<evidence type="ECO:0000313" key="3">
    <source>
        <dbReference type="EMBL" id="QUC16643.1"/>
    </source>
</evidence>
<dbReference type="Gene3D" id="3.20.20.100">
    <property type="entry name" value="NADP-dependent oxidoreductase domain"/>
    <property type="match status" value="1"/>
</dbReference>
<feature type="domain" description="NADP-dependent oxidoreductase" evidence="2">
    <location>
        <begin position="14"/>
        <end position="321"/>
    </location>
</feature>
<evidence type="ECO:0000259" key="2">
    <source>
        <dbReference type="Pfam" id="PF00248"/>
    </source>
</evidence>
<dbReference type="RefSeq" id="XP_042994316.1">
    <property type="nucleotide sequence ID" value="XM_043138382.1"/>
</dbReference>
<dbReference type="GO" id="GO:0045290">
    <property type="term" value="F:D-arabinose 1-dehydrogenase [NAD(P)+] activity"/>
    <property type="evidence" value="ECO:0007669"/>
    <property type="project" value="EnsemblFungi"/>
</dbReference>
<name>A0A8E5HJW7_USTVR</name>
<keyword evidence="1" id="KW-0560">Oxidoreductase</keyword>
<dbReference type="PANTHER" id="PTHR42686">
    <property type="entry name" value="GH17980P-RELATED"/>
    <property type="match status" value="1"/>
</dbReference>
<evidence type="ECO:0000256" key="1">
    <source>
        <dbReference type="ARBA" id="ARBA00023002"/>
    </source>
</evidence>
<dbReference type="GO" id="GO:0070485">
    <property type="term" value="P:dehydro-D-arabinono-1,4-lactone biosynthetic process"/>
    <property type="evidence" value="ECO:0007669"/>
    <property type="project" value="EnsemblFungi"/>
</dbReference>
<reference evidence="3" key="1">
    <citation type="submission" date="2020-03" db="EMBL/GenBank/DDBJ databases">
        <title>A mixture of massive structural variations and highly conserved coding sequences in Ustilaginoidea virens genome.</title>
        <authorList>
            <person name="Zhang K."/>
            <person name="Zhao Z."/>
            <person name="Zhang Z."/>
            <person name="Li Y."/>
            <person name="Hsiang T."/>
            <person name="Sun W."/>
        </authorList>
    </citation>
    <scope>NUCLEOTIDE SEQUENCE</scope>
    <source>
        <strain evidence="3">UV-8b</strain>
    </source>
</reference>
<dbReference type="PANTHER" id="PTHR42686:SF1">
    <property type="entry name" value="GH17980P-RELATED"/>
    <property type="match status" value="1"/>
</dbReference>
<dbReference type="InterPro" id="IPR023210">
    <property type="entry name" value="NADP_OxRdtase_dom"/>
</dbReference>
<sequence>MAPQPRPLSQVLPPLVLGTATFNYQYNHDPSQMPYNEIVRRALELNIAAFDTSPYYGPSEVLLGDALRAVTPPPRRDDYFLITKAGRITNDEFDYSPSWIRYSVCRSLDRLSTPHLDLVLAHDAEFVSTTEVLQAVQELRSMRDQGLIRYVGISGYPIDVLVSLAEMVKEQTGEALDAIMSYSHFCIQNSQLGRRDVLERLQKARVGCVLNASMLGMGLITTRGADNGPMASWHPAPPQLRSACRDLSRIARQSGEQLEQVAIRWALENWARVGAPFGSAAHPQALASDAAADESGSPRRIGITVMGVSNVDELEETWTLWNSVVGFGGQPDQPAAARRDKIERLVKEQMWPRLGPWKDYAWESGGKTFSNKRQTKGAIPIDAVAQRWGLIPQNILENPRI</sequence>
<dbReference type="OrthoDB" id="5286008at2759"/>
<dbReference type="GeneID" id="66061662"/>
<dbReference type="Pfam" id="PF00248">
    <property type="entry name" value="Aldo_ket_red"/>
    <property type="match status" value="1"/>
</dbReference>
<evidence type="ECO:0000313" key="4">
    <source>
        <dbReference type="Proteomes" id="UP000027002"/>
    </source>
</evidence>
<dbReference type="Proteomes" id="UP000027002">
    <property type="component" value="Chromosome 1"/>
</dbReference>
<dbReference type="KEGG" id="uvi:66061662"/>
<dbReference type="SUPFAM" id="SSF51430">
    <property type="entry name" value="NAD(P)-linked oxidoreductase"/>
    <property type="match status" value="1"/>
</dbReference>
<keyword evidence="4" id="KW-1185">Reference proteome</keyword>
<protein>
    <recommendedName>
        <fullName evidence="2">NADP-dependent oxidoreductase domain-containing protein</fullName>
    </recommendedName>
</protein>
<dbReference type="AlphaFoldDB" id="A0A8E5HJW7"/>